<dbReference type="PANTHER" id="PTHR38111:SF6">
    <property type="entry name" value="FINGER DOMAIN PROTEIN, PUTATIVE (AFU_ORTHOLOGUE AFUA_8G01940)-RELATED"/>
    <property type="match status" value="1"/>
</dbReference>
<dbReference type="Proteomes" id="UP000326565">
    <property type="component" value="Unassembled WGS sequence"/>
</dbReference>
<keyword evidence="3" id="KW-1185">Reference proteome</keyword>
<feature type="region of interest" description="Disordered" evidence="1">
    <location>
        <begin position="236"/>
        <end position="260"/>
    </location>
</feature>
<gene>
    <name evidence="2" type="ORF">BDV29DRAFT_159681</name>
</gene>
<evidence type="ECO:0008006" key="4">
    <source>
        <dbReference type="Google" id="ProtNLM"/>
    </source>
</evidence>
<accession>A0A5N5WRZ7</accession>
<evidence type="ECO:0000256" key="1">
    <source>
        <dbReference type="SAM" id="MobiDB-lite"/>
    </source>
</evidence>
<dbReference type="InterPro" id="IPR053178">
    <property type="entry name" value="Osmoadaptation_assoc"/>
</dbReference>
<dbReference type="AlphaFoldDB" id="A0A5N5WRZ7"/>
<evidence type="ECO:0000313" key="2">
    <source>
        <dbReference type="EMBL" id="KAB8071261.1"/>
    </source>
</evidence>
<protein>
    <recommendedName>
        <fullName evidence="4">Transcription factor domain-containing protein</fullName>
    </recommendedName>
</protein>
<proteinExistence type="predicted"/>
<evidence type="ECO:0000313" key="3">
    <source>
        <dbReference type="Proteomes" id="UP000326565"/>
    </source>
</evidence>
<name>A0A5N5WRZ7_9EURO</name>
<dbReference type="OrthoDB" id="5429770at2759"/>
<reference evidence="2 3" key="1">
    <citation type="submission" date="2019-04" db="EMBL/GenBank/DDBJ databases">
        <title>Friends and foes A comparative genomics study of 23 Aspergillus species from section Flavi.</title>
        <authorList>
            <consortium name="DOE Joint Genome Institute"/>
            <person name="Kjaerbolling I."/>
            <person name="Vesth T."/>
            <person name="Frisvad J.C."/>
            <person name="Nybo J.L."/>
            <person name="Theobald S."/>
            <person name="Kildgaard S."/>
            <person name="Isbrandt T."/>
            <person name="Kuo A."/>
            <person name="Sato A."/>
            <person name="Lyhne E.K."/>
            <person name="Kogle M.E."/>
            <person name="Wiebenga A."/>
            <person name="Kun R.S."/>
            <person name="Lubbers R.J."/>
            <person name="Makela M.R."/>
            <person name="Barry K."/>
            <person name="Chovatia M."/>
            <person name="Clum A."/>
            <person name="Daum C."/>
            <person name="Haridas S."/>
            <person name="He G."/>
            <person name="LaButti K."/>
            <person name="Lipzen A."/>
            <person name="Mondo S."/>
            <person name="Riley R."/>
            <person name="Salamov A."/>
            <person name="Simmons B.A."/>
            <person name="Magnuson J.K."/>
            <person name="Henrissat B."/>
            <person name="Mortensen U.H."/>
            <person name="Larsen T.O."/>
            <person name="Devries R.P."/>
            <person name="Grigoriev I.V."/>
            <person name="Machida M."/>
            <person name="Baker S.E."/>
            <person name="Andersen M.R."/>
        </authorList>
    </citation>
    <scope>NUCLEOTIDE SEQUENCE [LARGE SCALE GENOMIC DNA]</scope>
    <source>
        <strain evidence="2 3">CBS 151.66</strain>
    </source>
</reference>
<sequence>MHALCQVRAELPGLSEAVQILWPLVSCQDHDAANLIYILKNPSSRKVFPLNSHGNFYHYIPSRLGHNHALDSAISCLCIVYADSPAGQGVISERARQENTKSLRALRLCLDDPKCYFQSETICASIVLKLCELLTNADNGRWNQLSHGTKTLIQNSDVVRFRQPFERAMLESQRAFFIMQDMNSRQPCFLAQSPWREFLREPGETPSTTRAITLRSKLGDWLVDVPAQWRLSGTAGKTFRSADEQGEYEAPLRSPPEHHSPPEYPHLLLGVLDCVVNSTLILLEDIMSTFASQPPQPDEPCSTIDYTITTQNRQQTIQFALDYVRRCSTVAAKPLEFGLQQLWSFRANQGKYIKSTVDQKNEVR</sequence>
<organism evidence="2 3">
    <name type="scientific">Aspergillus leporis</name>
    <dbReference type="NCBI Taxonomy" id="41062"/>
    <lineage>
        <taxon>Eukaryota</taxon>
        <taxon>Fungi</taxon>
        <taxon>Dikarya</taxon>
        <taxon>Ascomycota</taxon>
        <taxon>Pezizomycotina</taxon>
        <taxon>Eurotiomycetes</taxon>
        <taxon>Eurotiomycetidae</taxon>
        <taxon>Eurotiales</taxon>
        <taxon>Aspergillaceae</taxon>
        <taxon>Aspergillus</taxon>
        <taxon>Aspergillus subgen. Circumdati</taxon>
    </lineage>
</organism>
<dbReference type="PANTHER" id="PTHR38111">
    <property type="entry name" value="ZN(2)-C6 FUNGAL-TYPE DOMAIN-CONTAINING PROTEIN-RELATED"/>
    <property type="match status" value="1"/>
</dbReference>
<dbReference type="EMBL" id="ML732278">
    <property type="protein sequence ID" value="KAB8071261.1"/>
    <property type="molecule type" value="Genomic_DNA"/>
</dbReference>